<dbReference type="AlphaFoldDB" id="A0A0H5D5D7"/>
<proteinExistence type="predicted"/>
<dbReference type="EMBL" id="CVRL01000035">
    <property type="protein sequence ID" value="CRL11938.1"/>
    <property type="molecule type" value="Genomic_DNA"/>
</dbReference>
<dbReference type="Proteomes" id="UP000043764">
    <property type="component" value="Unassembled WGS sequence"/>
</dbReference>
<accession>A0A0H5D5D7</accession>
<dbReference type="InterPro" id="IPR019494">
    <property type="entry name" value="FIST_C"/>
</dbReference>
<dbReference type="Pfam" id="PF10442">
    <property type="entry name" value="FIST_C"/>
    <property type="match status" value="1"/>
</dbReference>
<organism evidence="3 4">
    <name type="scientific">Phaeobacter italicus</name>
    <dbReference type="NCBI Taxonomy" id="481446"/>
    <lineage>
        <taxon>Bacteria</taxon>
        <taxon>Pseudomonadati</taxon>
        <taxon>Pseudomonadota</taxon>
        <taxon>Alphaproteobacteria</taxon>
        <taxon>Rhodobacterales</taxon>
        <taxon>Roseobacteraceae</taxon>
        <taxon>Phaeobacter</taxon>
    </lineage>
</organism>
<reference evidence="4" key="1">
    <citation type="submission" date="2015-05" db="EMBL/GenBank/DDBJ databases">
        <authorList>
            <person name="Rodrigo-Torres Lidia"/>
            <person name="Arahal R.David."/>
        </authorList>
    </citation>
    <scope>NUCLEOTIDE SEQUENCE [LARGE SCALE GENOMIC DNA]</scope>
    <source>
        <strain evidence="4">CECT 7321</strain>
    </source>
</reference>
<sequence length="280" mass="30477">MIQNRTEMTRTHSEWAGEFALLMVDGLSMREDTLTADLAPGLGPVPLFGGSAGDGTDFASTHVLFDGNARQNAAVVVQVRSSCGIRVFNTDHLRPTQQRMVVTGANPALRQVHEINAEPAAREYARLLGKDPEQLTSFIFAAHPVVVRIGGKHHVRAIRKVADNGDLMFFSAIDEGVVLTLAQSQDMVAHLSTALSDLTRQQTPDIILTCDCVLRRIEAQQKQLSPQISALLASHRAVGFCTYGEQVNSMHVNQTLTGVAIYPPTEPPLTTAEEKAWSRA</sequence>
<evidence type="ECO:0000313" key="4">
    <source>
        <dbReference type="Proteomes" id="UP000043764"/>
    </source>
</evidence>
<evidence type="ECO:0008006" key="5">
    <source>
        <dbReference type="Google" id="ProtNLM"/>
    </source>
</evidence>
<dbReference type="SMART" id="SM00897">
    <property type="entry name" value="FIST"/>
    <property type="match status" value="1"/>
</dbReference>
<dbReference type="Pfam" id="PF08495">
    <property type="entry name" value="FIST"/>
    <property type="match status" value="1"/>
</dbReference>
<dbReference type="STRING" id="481446.NIT7645_03026"/>
<dbReference type="PANTHER" id="PTHR40252">
    <property type="entry name" value="BLR0328 PROTEIN"/>
    <property type="match status" value="1"/>
</dbReference>
<dbReference type="SMART" id="SM01204">
    <property type="entry name" value="FIST_C"/>
    <property type="match status" value="1"/>
</dbReference>
<keyword evidence="4" id="KW-1185">Reference proteome</keyword>
<feature type="domain" description="FIST" evidence="1">
    <location>
        <begin position="3"/>
        <end position="119"/>
    </location>
</feature>
<protein>
    <recommendedName>
        <fullName evidence="5">FIST N domain protein</fullName>
    </recommendedName>
</protein>
<name>A0A0H5D5D7_9RHOB</name>
<feature type="domain" description="FIST C-domain" evidence="2">
    <location>
        <begin position="120"/>
        <end position="249"/>
    </location>
</feature>
<evidence type="ECO:0000259" key="2">
    <source>
        <dbReference type="SMART" id="SM01204"/>
    </source>
</evidence>
<dbReference type="PANTHER" id="PTHR40252:SF2">
    <property type="entry name" value="BLR0328 PROTEIN"/>
    <property type="match status" value="1"/>
</dbReference>
<evidence type="ECO:0000259" key="1">
    <source>
        <dbReference type="SMART" id="SM00897"/>
    </source>
</evidence>
<gene>
    <name evidence="3" type="ORF">NIT7321_02809</name>
</gene>
<evidence type="ECO:0000313" key="3">
    <source>
        <dbReference type="EMBL" id="CRL11938.1"/>
    </source>
</evidence>
<dbReference type="InterPro" id="IPR013702">
    <property type="entry name" value="FIST_domain_N"/>
</dbReference>